<protein>
    <recommendedName>
        <fullName evidence="3">RNA polymerase sigma factor 70 region 4 type 2 domain-containing protein</fullName>
    </recommendedName>
</protein>
<evidence type="ECO:0000313" key="1">
    <source>
        <dbReference type="EMBL" id="GDY53531.1"/>
    </source>
</evidence>
<evidence type="ECO:0008006" key="3">
    <source>
        <dbReference type="Google" id="ProtNLM"/>
    </source>
</evidence>
<sequence>MYPARPDRGELVEQWDVGKPQLQAWRTQAKPVQGPVMGVHDERLPEAWPPRRTNYEPNRQLMLTVGEASIYIDNMTEATDLAERAGDRDPRIGLRAVAALRRLLEQLESVQVRSARAQGWSWQEIAAELGVSRQAVHKKHGRR</sequence>
<gene>
    <name evidence="1" type="ORF">SVIO_041540</name>
</gene>
<dbReference type="Gene3D" id="1.10.10.60">
    <property type="entry name" value="Homeodomain-like"/>
    <property type="match status" value="1"/>
</dbReference>
<evidence type="ECO:0000313" key="2">
    <source>
        <dbReference type="Proteomes" id="UP000301309"/>
    </source>
</evidence>
<accession>A0A4D4KW49</accession>
<organism evidence="1 2">
    <name type="scientific">Streptomyces violaceusniger</name>
    <dbReference type="NCBI Taxonomy" id="68280"/>
    <lineage>
        <taxon>Bacteria</taxon>
        <taxon>Bacillati</taxon>
        <taxon>Actinomycetota</taxon>
        <taxon>Actinomycetes</taxon>
        <taxon>Kitasatosporales</taxon>
        <taxon>Streptomycetaceae</taxon>
        <taxon>Streptomyces</taxon>
        <taxon>Streptomyces violaceusniger group</taxon>
    </lineage>
</organism>
<keyword evidence="2" id="KW-1185">Reference proteome</keyword>
<dbReference type="Proteomes" id="UP000301309">
    <property type="component" value="Unassembled WGS sequence"/>
</dbReference>
<proteinExistence type="predicted"/>
<reference evidence="1 2" key="1">
    <citation type="journal article" date="2020" name="Int. J. Syst. Evol. Microbiol.">
        <title>Reclassification of Streptomyces castelarensis and Streptomyces sporoclivatus as later heterotypic synonyms of Streptomyces antimycoticus.</title>
        <authorList>
            <person name="Komaki H."/>
            <person name="Tamura T."/>
        </authorList>
    </citation>
    <scope>NUCLEOTIDE SEQUENCE [LARGE SCALE GENOMIC DNA]</scope>
    <source>
        <strain evidence="1 2">NBRC 13459</strain>
    </source>
</reference>
<dbReference type="AlphaFoldDB" id="A0A4D4KW49"/>
<name>A0A4D4KW49_STRVO</name>
<comment type="caution">
    <text evidence="1">The sequence shown here is derived from an EMBL/GenBank/DDBJ whole genome shotgun (WGS) entry which is preliminary data.</text>
</comment>
<dbReference type="EMBL" id="BJHW01000001">
    <property type="protein sequence ID" value="GDY53531.1"/>
    <property type="molecule type" value="Genomic_DNA"/>
</dbReference>